<dbReference type="Gene3D" id="1.10.1740.10">
    <property type="match status" value="1"/>
</dbReference>
<accession>A0A560W7M4</accession>
<dbReference type="InterPro" id="IPR007630">
    <property type="entry name" value="RNA_pol_sigma70_r4"/>
</dbReference>
<keyword evidence="2" id="KW-0805">Transcription regulation</keyword>
<comment type="similarity">
    <text evidence="1">Belongs to the sigma-70 factor family. ECF subfamily.</text>
</comment>
<evidence type="ECO:0000259" key="6">
    <source>
        <dbReference type="Pfam" id="PF04542"/>
    </source>
</evidence>
<evidence type="ECO:0000259" key="7">
    <source>
        <dbReference type="Pfam" id="PF04545"/>
    </source>
</evidence>
<dbReference type="OrthoDB" id="9784272at2"/>
<feature type="domain" description="RNA polymerase sigma-70 region 2" evidence="6">
    <location>
        <begin position="39"/>
        <end position="106"/>
    </location>
</feature>
<dbReference type="InterPro" id="IPR007627">
    <property type="entry name" value="RNA_pol_sigma70_r2"/>
</dbReference>
<dbReference type="GO" id="GO:0016987">
    <property type="term" value="F:sigma factor activity"/>
    <property type="evidence" value="ECO:0007669"/>
    <property type="project" value="UniProtKB-KW"/>
</dbReference>
<evidence type="ECO:0000256" key="5">
    <source>
        <dbReference type="ARBA" id="ARBA00023163"/>
    </source>
</evidence>
<dbReference type="InterPro" id="IPR013324">
    <property type="entry name" value="RNA_pol_sigma_r3/r4-like"/>
</dbReference>
<dbReference type="NCBIfam" id="TIGR02937">
    <property type="entry name" value="sigma70-ECF"/>
    <property type="match status" value="1"/>
</dbReference>
<dbReference type="GO" id="GO:0006352">
    <property type="term" value="P:DNA-templated transcription initiation"/>
    <property type="evidence" value="ECO:0007669"/>
    <property type="project" value="InterPro"/>
</dbReference>
<dbReference type="RefSeq" id="WP_144857708.1">
    <property type="nucleotide sequence ID" value="NZ_BAAAYT010000002.1"/>
</dbReference>
<comment type="caution">
    <text evidence="8">The sequence shown here is derived from an EMBL/GenBank/DDBJ whole genome shotgun (WGS) entry which is preliminary data.</text>
</comment>
<dbReference type="GO" id="GO:0003677">
    <property type="term" value="F:DNA binding"/>
    <property type="evidence" value="ECO:0007669"/>
    <property type="project" value="UniProtKB-KW"/>
</dbReference>
<proteinExistence type="inferred from homology"/>
<evidence type="ECO:0000256" key="4">
    <source>
        <dbReference type="ARBA" id="ARBA00023125"/>
    </source>
</evidence>
<keyword evidence="9" id="KW-1185">Reference proteome</keyword>
<keyword evidence="4" id="KW-0238">DNA-binding</keyword>
<dbReference type="AlphaFoldDB" id="A0A560W7M4"/>
<dbReference type="InterPro" id="IPR036388">
    <property type="entry name" value="WH-like_DNA-bd_sf"/>
</dbReference>
<keyword evidence="5" id="KW-0804">Transcription</keyword>
<dbReference type="InterPro" id="IPR039425">
    <property type="entry name" value="RNA_pol_sigma-70-like"/>
</dbReference>
<feature type="domain" description="RNA polymerase sigma-70 region 4" evidence="7">
    <location>
        <begin position="148"/>
        <end position="191"/>
    </location>
</feature>
<dbReference type="PANTHER" id="PTHR43133:SF66">
    <property type="entry name" value="ECF RNA POLYMERASE SIGMA FACTOR SIGK"/>
    <property type="match status" value="1"/>
</dbReference>
<dbReference type="EMBL" id="VIUW01000004">
    <property type="protein sequence ID" value="TWD13617.1"/>
    <property type="molecule type" value="Genomic_DNA"/>
</dbReference>
<dbReference type="Gene3D" id="1.10.10.10">
    <property type="entry name" value="Winged helix-like DNA-binding domain superfamily/Winged helix DNA-binding domain"/>
    <property type="match status" value="1"/>
</dbReference>
<organism evidence="8 9">
    <name type="scientific">Marihabitans asiaticum</name>
    <dbReference type="NCBI Taxonomy" id="415218"/>
    <lineage>
        <taxon>Bacteria</taxon>
        <taxon>Bacillati</taxon>
        <taxon>Actinomycetota</taxon>
        <taxon>Actinomycetes</taxon>
        <taxon>Micrococcales</taxon>
        <taxon>Intrasporangiaceae</taxon>
        <taxon>Marihabitans</taxon>
    </lineage>
</organism>
<dbReference type="SUPFAM" id="SSF88659">
    <property type="entry name" value="Sigma3 and sigma4 domains of RNA polymerase sigma factors"/>
    <property type="match status" value="1"/>
</dbReference>
<evidence type="ECO:0000256" key="1">
    <source>
        <dbReference type="ARBA" id="ARBA00010641"/>
    </source>
</evidence>
<dbReference type="Pfam" id="PF04545">
    <property type="entry name" value="Sigma70_r4"/>
    <property type="match status" value="1"/>
</dbReference>
<dbReference type="PANTHER" id="PTHR43133">
    <property type="entry name" value="RNA POLYMERASE ECF-TYPE SIGMA FACTO"/>
    <property type="match status" value="1"/>
</dbReference>
<reference evidence="8 9" key="1">
    <citation type="submission" date="2019-06" db="EMBL/GenBank/DDBJ databases">
        <title>Sequencing the genomes of 1000 actinobacteria strains.</title>
        <authorList>
            <person name="Klenk H.-P."/>
        </authorList>
    </citation>
    <scope>NUCLEOTIDE SEQUENCE [LARGE SCALE GENOMIC DNA]</scope>
    <source>
        <strain evidence="8 9">DSM 18935</strain>
    </source>
</reference>
<dbReference type="SUPFAM" id="SSF88946">
    <property type="entry name" value="Sigma2 domain of RNA polymerase sigma factors"/>
    <property type="match status" value="1"/>
</dbReference>
<evidence type="ECO:0000313" key="8">
    <source>
        <dbReference type="EMBL" id="TWD13617.1"/>
    </source>
</evidence>
<gene>
    <name evidence="8" type="ORF">FB557_2244</name>
</gene>
<dbReference type="InterPro" id="IPR013325">
    <property type="entry name" value="RNA_pol_sigma_r2"/>
</dbReference>
<dbReference type="Pfam" id="PF04542">
    <property type="entry name" value="Sigma70_r2"/>
    <property type="match status" value="1"/>
</dbReference>
<protein>
    <submittedName>
        <fullName evidence="8">RNA polymerase ECF family sigma subunit</fullName>
    </submittedName>
</protein>
<dbReference type="InterPro" id="IPR014284">
    <property type="entry name" value="RNA_pol_sigma-70_dom"/>
</dbReference>
<name>A0A560W7M4_9MICO</name>
<dbReference type="Proteomes" id="UP000315628">
    <property type="component" value="Unassembled WGS sequence"/>
</dbReference>
<evidence type="ECO:0000256" key="3">
    <source>
        <dbReference type="ARBA" id="ARBA00023082"/>
    </source>
</evidence>
<sequence length="200" mass="21978">MSKGELAGEQGPTAGSPAAELASLLRAVGRGEESALATLYDLTSPRVFGLALRIVRDRGIAEEVVQEVYIQVWRQAAGFDPARGSALAWLLTLTHRRAVDRVRSEQSQTDRLHRYELLERGQHHSSAEEEGQARIDAAALRAALDMIGEPHRTAVALAYLEGLTHREVADHESIPLGTAKTRIRDGLSKLRDRMRGGDQR</sequence>
<keyword evidence="3" id="KW-0731">Sigma factor</keyword>
<evidence type="ECO:0000256" key="2">
    <source>
        <dbReference type="ARBA" id="ARBA00023015"/>
    </source>
</evidence>
<evidence type="ECO:0000313" key="9">
    <source>
        <dbReference type="Proteomes" id="UP000315628"/>
    </source>
</evidence>